<name>A0A0G4IT83_PLABS</name>
<dbReference type="InterPro" id="IPR005811">
    <property type="entry name" value="SUCC_ACL_C"/>
</dbReference>
<evidence type="ECO:0000256" key="13">
    <source>
        <dbReference type="ARBA" id="ARBA00022840"/>
    </source>
</evidence>
<dbReference type="SUPFAM" id="SSF56059">
    <property type="entry name" value="Glutathione synthetase ATP-binding domain-like"/>
    <property type="match status" value="1"/>
</dbReference>
<dbReference type="InterPro" id="IPR014608">
    <property type="entry name" value="ATP-citrate_synthase"/>
</dbReference>
<evidence type="ECO:0000256" key="24">
    <source>
        <dbReference type="PIRSR" id="PIRSR036511-1"/>
    </source>
</evidence>
<keyword evidence="29" id="KW-1185">Reference proteome</keyword>
<dbReference type="GO" id="GO:0006633">
    <property type="term" value="P:fatty acid biosynthetic process"/>
    <property type="evidence" value="ECO:0007669"/>
    <property type="project" value="TreeGrafter"/>
</dbReference>
<dbReference type="InterPro" id="IPR036291">
    <property type="entry name" value="NAD(P)-bd_dom_sf"/>
</dbReference>
<evidence type="ECO:0000256" key="11">
    <source>
        <dbReference type="ARBA" id="ARBA00022723"/>
    </source>
</evidence>
<dbReference type="Pfam" id="PF24948">
    <property type="entry name" value="Citrate_synth_N"/>
    <property type="match status" value="1"/>
</dbReference>
<dbReference type="InterPro" id="IPR056749">
    <property type="entry name" value="Citrate_synth_N"/>
</dbReference>
<dbReference type="GO" id="GO:0046872">
    <property type="term" value="F:metal ion binding"/>
    <property type="evidence" value="ECO:0007669"/>
    <property type="project" value="UniProtKB-UniRule"/>
</dbReference>
<dbReference type="InterPro" id="IPR017440">
    <property type="entry name" value="Cit_synth/succinyl-CoA_lig_AS"/>
</dbReference>
<comment type="similarity">
    <text evidence="3 23">In the C-terminal section; belongs to the succinate/malate CoA ligase alpha subunit family.</text>
</comment>
<feature type="active site" description="Tele-phosphohistidine intermediate" evidence="24">
    <location>
        <position position="750"/>
    </location>
</feature>
<keyword evidence="12 23" id="KW-0547">Nucleotide-binding</keyword>
<evidence type="ECO:0000256" key="5">
    <source>
        <dbReference type="ARBA" id="ARBA00011881"/>
    </source>
</evidence>
<evidence type="ECO:0000256" key="8">
    <source>
        <dbReference type="ARBA" id="ARBA00022516"/>
    </source>
</evidence>
<evidence type="ECO:0000313" key="29">
    <source>
        <dbReference type="Proteomes" id="UP000039324"/>
    </source>
</evidence>
<evidence type="ECO:0000256" key="15">
    <source>
        <dbReference type="ARBA" id="ARBA00022843"/>
    </source>
</evidence>
<dbReference type="PRINTS" id="PR01798">
    <property type="entry name" value="SCOASYNTHASE"/>
</dbReference>
<dbReference type="Gene3D" id="3.40.50.720">
    <property type="entry name" value="NAD(P)-binding Rossmann-like Domain"/>
    <property type="match status" value="1"/>
</dbReference>
<evidence type="ECO:0000256" key="4">
    <source>
        <dbReference type="ARBA" id="ARBA00010719"/>
    </source>
</evidence>
<keyword evidence="16" id="KW-0007">Acetylation</keyword>
<dbReference type="FunFam" id="1.10.230.10:FF:000005">
    <property type="entry name" value="ATP-citrate synthase subunit 1"/>
    <property type="match status" value="1"/>
</dbReference>
<organism evidence="28 29">
    <name type="scientific">Plasmodiophora brassicae</name>
    <name type="common">Clubroot disease agent</name>
    <dbReference type="NCBI Taxonomy" id="37360"/>
    <lineage>
        <taxon>Eukaryota</taxon>
        <taxon>Sar</taxon>
        <taxon>Rhizaria</taxon>
        <taxon>Endomyxa</taxon>
        <taxon>Phytomyxea</taxon>
        <taxon>Plasmodiophorida</taxon>
        <taxon>Plasmodiophoridae</taxon>
        <taxon>Plasmodiophora</taxon>
    </lineage>
</organism>
<dbReference type="PROSITE" id="PS00399">
    <property type="entry name" value="SUCCINYL_COA_LIG_2"/>
    <property type="match status" value="1"/>
</dbReference>
<dbReference type="PIRSF" id="PIRSF036511">
    <property type="entry name" value="ATP_citrt_syn"/>
    <property type="match status" value="1"/>
</dbReference>
<evidence type="ECO:0000313" key="28">
    <source>
        <dbReference type="EMBL" id="CEO98558.1"/>
    </source>
</evidence>
<keyword evidence="17 23" id="KW-0443">Lipid metabolism</keyword>
<evidence type="ECO:0000259" key="26">
    <source>
        <dbReference type="Pfam" id="PF16114"/>
    </source>
</evidence>
<dbReference type="Pfam" id="PF00549">
    <property type="entry name" value="Ligase_CoA"/>
    <property type="match status" value="1"/>
</dbReference>
<evidence type="ECO:0000256" key="20">
    <source>
        <dbReference type="ARBA" id="ARBA00060724"/>
    </source>
</evidence>
<dbReference type="FunFam" id="3.40.50.720:FF:000024">
    <property type="entry name" value="Probable ATP-citrate synthase"/>
    <property type="match status" value="1"/>
</dbReference>
<dbReference type="Pfam" id="PF16114">
    <property type="entry name" value="Citrate_bind"/>
    <property type="match status" value="1"/>
</dbReference>
<evidence type="ECO:0000256" key="10">
    <source>
        <dbReference type="ARBA" id="ARBA00022679"/>
    </source>
</evidence>
<evidence type="ECO:0000256" key="22">
    <source>
        <dbReference type="ARBA" id="ARBA00093367"/>
    </source>
</evidence>
<evidence type="ECO:0000256" key="16">
    <source>
        <dbReference type="ARBA" id="ARBA00022990"/>
    </source>
</evidence>
<dbReference type="FunFam" id="1.10.580.10:FF:000009">
    <property type="entry name" value="ATP-citrate synthase"/>
    <property type="match status" value="1"/>
</dbReference>
<keyword evidence="11 23" id="KW-0479">Metal-binding</keyword>
<dbReference type="InterPro" id="IPR036969">
    <property type="entry name" value="Citrate_synthase_sf"/>
</dbReference>
<sequence>MSQKAIREYDGKRMLANWMAMNSEDDGDAHPVELVHVGPETDLESLPELYPWLTTKRLVAKPDQLIKRRGKANLLKLNATWDEAKQWVMERRDKVVQVEVVAGKLTHFLIEPFVPHSQEDEYYLCITTERSCDVILFHHEGGVDVGDVDAKAVRLEVTVGTNPTQDEIRETLLQSIPVHRQAFLCDYIEGIYQFFTKYQFAYLEINPLVMTSNPARISALDLAAKLDETARHECHKMWGEIEFPPAFGRTLSADEEYIDSLDAKTGASLKLTILNGMVYAGQFWQWLTFVCIAEQGRLWLMVAGGGASVIYADTISDFGMGHELANYGEYSGAPTESLTYEYARTILRLMTKAPHPDGKILIIGGGIANFTNVAETFKGIIRAIKEYAPVLKSQNVTIWVRRAGPNYQDGLKRMKDLGTSLSLPIEVFGPETHLTSIIAMAFKRPVASLDFHDEGLRSPHPCRDVTFLDTVEVSEAEKAASLFTRSTTSIVYGMQAKAVQNMLDFDYICGRSVPSVSAIVYTFSANHYRKFYWGSKEIMLPVYQNMSEALRKFPQVDVCVNFASSRSVFDSTKEMIGSGQLNVIAVIAEGVPEKRTRQLIQLAKAKGVMLIGPATVGGIKPGCFRIGNTGGMLDNILASKLYRPGSVAYVSRSGGLSNELNNIIARTTDGVYEGVAIGGDRYPATTFLDHILRYENNPEVKMIVLLGEVGGTLEHDVCEALSRGRITKPLVAWCTGTCADVFPYEVQFGHAGALANAQAETAAAKNAALLAAGAIVPSNFEEFASVIHATYKDLVTSGALVPRGEIEPPKVPLDYDWARKLGLIRRPAAFVSSITDERGEELSYAGMKISKVFEESMGIGGVLGLLWFRRRLPDYACRFIEMVLMVTADHGPAVSGAHNTIVTARAGKDLISSLCSGLLTIGPRFGGALDGAAASFSAAYDAGLSPQDFVDEMRRKNQLIMGIGHKIKSLENPDQRVVIVKKYAEQHFPSTALLDYALAVEQVTTKKKSNLILNVDGCIGVAFVDLLRSCGLFTKAEADEYVQMGTLNGLFVLGRSIGFIGHFLDQTRLKQDLYRHDTDDISYITDVDIN</sequence>
<evidence type="ECO:0000256" key="3">
    <source>
        <dbReference type="ARBA" id="ARBA00005899"/>
    </source>
</evidence>
<dbReference type="OrthoDB" id="3261737at2759"/>
<dbReference type="FunFam" id="3.40.50.261:FF:000003">
    <property type="entry name" value="ATP-citrate synthase subunit"/>
    <property type="match status" value="1"/>
</dbReference>
<dbReference type="PANTHER" id="PTHR23118">
    <property type="entry name" value="ATP-CITRATE SYNTHASE"/>
    <property type="match status" value="1"/>
</dbReference>
<feature type="domain" description="ATP-citrate synthase citrate-binding" evidence="26">
    <location>
        <begin position="287"/>
        <end position="443"/>
    </location>
</feature>
<dbReference type="PROSITE" id="PS01216">
    <property type="entry name" value="SUCCINYL_COA_LIG_1"/>
    <property type="match status" value="1"/>
</dbReference>
<feature type="domain" description="ATP-citrate synthase/succinyl-CoA ligase C-terminal" evidence="25">
    <location>
        <begin position="650"/>
        <end position="775"/>
    </location>
</feature>
<dbReference type="InterPro" id="IPR032263">
    <property type="entry name" value="Citrate-bd"/>
</dbReference>
<dbReference type="InterPro" id="IPR016143">
    <property type="entry name" value="Citrate_synth-like_sm_a-sub"/>
</dbReference>
<dbReference type="EMBL" id="CDSF01000085">
    <property type="protein sequence ID" value="CEO98558.1"/>
    <property type="molecule type" value="Genomic_DNA"/>
</dbReference>
<dbReference type="Pfam" id="PF00285">
    <property type="entry name" value="Citrate_synt"/>
    <property type="match status" value="1"/>
</dbReference>
<dbReference type="InterPro" id="IPR002020">
    <property type="entry name" value="Citrate_synthase"/>
</dbReference>
<keyword evidence="6 23" id="KW-0963">Cytoplasm</keyword>
<comment type="cofactor">
    <cofactor evidence="1">
        <name>Mg(2+)</name>
        <dbReference type="ChEBI" id="CHEBI:18420"/>
    </cofactor>
</comment>
<evidence type="ECO:0000256" key="2">
    <source>
        <dbReference type="ARBA" id="ARBA00004514"/>
    </source>
</evidence>
<dbReference type="GO" id="GO:0006085">
    <property type="term" value="P:acetyl-CoA biosynthetic process"/>
    <property type="evidence" value="ECO:0007669"/>
    <property type="project" value="InterPro"/>
</dbReference>
<dbReference type="SUPFAM" id="SSF52210">
    <property type="entry name" value="Succinyl-CoA synthetase domains"/>
    <property type="match status" value="1"/>
</dbReference>
<comment type="subunit">
    <text evidence="5 23">Homotetramer.</text>
</comment>
<dbReference type="FunFam" id="3.40.50.261:FF:000004">
    <property type="entry name" value="ATP-citrate synthase subunit"/>
    <property type="match status" value="1"/>
</dbReference>
<dbReference type="OMA" id="MDYAWAK"/>
<reference evidence="28 29" key="1">
    <citation type="submission" date="2015-02" db="EMBL/GenBank/DDBJ databases">
        <authorList>
            <person name="Chooi Y.-H."/>
        </authorList>
    </citation>
    <scope>NUCLEOTIDE SEQUENCE [LARGE SCALE GENOMIC DNA]</scope>
    <source>
        <strain evidence="28">E3</strain>
    </source>
</reference>
<evidence type="ECO:0000256" key="21">
    <source>
        <dbReference type="ARBA" id="ARBA00062455"/>
    </source>
</evidence>
<dbReference type="Gene3D" id="3.40.50.261">
    <property type="entry name" value="Succinyl-CoA synthetase domains"/>
    <property type="match status" value="2"/>
</dbReference>
<evidence type="ECO:0000256" key="19">
    <source>
        <dbReference type="ARBA" id="ARBA00054002"/>
    </source>
</evidence>
<keyword evidence="7" id="KW-1017">Isopeptide bond</keyword>
<evidence type="ECO:0000256" key="1">
    <source>
        <dbReference type="ARBA" id="ARBA00001946"/>
    </source>
</evidence>
<dbReference type="SUPFAM" id="SSF51735">
    <property type="entry name" value="NAD(P)-binding Rossmann-fold domains"/>
    <property type="match status" value="1"/>
</dbReference>
<dbReference type="InterPro" id="IPR033847">
    <property type="entry name" value="Citrt_syn/SCS-alpha_CS"/>
</dbReference>
<keyword evidence="8 23" id="KW-0444">Lipid biosynthesis</keyword>
<protein>
    <recommendedName>
        <fullName evidence="23">ATP-citrate synthase</fullName>
        <ecNumber evidence="23">2.3.3.8</ecNumber>
    </recommendedName>
    <alternativeName>
        <fullName evidence="23">ATP-citrate (pro-S-)-lyase</fullName>
    </alternativeName>
    <alternativeName>
        <fullName evidence="23">Citrate cleavage enzyme</fullName>
    </alternativeName>
</protein>
<comment type="similarity">
    <text evidence="4 23">In the N-terminal section; belongs to the succinate/malate CoA ligase beta subunit family.</text>
</comment>
<keyword evidence="15" id="KW-0832">Ubl conjugation</keyword>
<evidence type="ECO:0000256" key="12">
    <source>
        <dbReference type="ARBA" id="ARBA00022741"/>
    </source>
</evidence>
<gene>
    <name evidence="28" type="ORF">PBRA_006672</name>
</gene>
<evidence type="ECO:0000256" key="6">
    <source>
        <dbReference type="ARBA" id="ARBA00022490"/>
    </source>
</evidence>
<evidence type="ECO:0000256" key="14">
    <source>
        <dbReference type="ARBA" id="ARBA00022842"/>
    </source>
</evidence>
<evidence type="ECO:0000256" key="7">
    <source>
        <dbReference type="ARBA" id="ARBA00022499"/>
    </source>
</evidence>
<dbReference type="GO" id="GO:0006101">
    <property type="term" value="P:citrate metabolic process"/>
    <property type="evidence" value="ECO:0007669"/>
    <property type="project" value="InterPro"/>
</dbReference>
<comment type="function">
    <text evidence="22">Catalyzes the cleavage of citrate into oxaloacetate and acetyl-CoA, the latter serving as common substrate in multiple biochemical reactions in protein, carbohydrate and lipid metabolism.</text>
</comment>
<dbReference type="AlphaFoldDB" id="A0A0G4IT83"/>
<keyword evidence="14 23" id="KW-0460">Magnesium</keyword>
<feature type="domain" description="ATP-citrate synthase ATP-grasp" evidence="27">
    <location>
        <begin position="2"/>
        <end position="238"/>
    </location>
</feature>
<dbReference type="GO" id="GO:0005829">
    <property type="term" value="C:cytosol"/>
    <property type="evidence" value="ECO:0007669"/>
    <property type="project" value="UniProtKB-SubCell"/>
</dbReference>
<evidence type="ECO:0000259" key="27">
    <source>
        <dbReference type="Pfam" id="PF24948"/>
    </source>
</evidence>
<dbReference type="InterPro" id="IPR016102">
    <property type="entry name" value="Succinyl-CoA_synth-like"/>
</dbReference>
<evidence type="ECO:0000256" key="18">
    <source>
        <dbReference type="ARBA" id="ARBA00047593"/>
    </source>
</evidence>
<dbReference type="EC" id="2.3.3.8" evidence="23"/>
<dbReference type="SUPFAM" id="SSF48256">
    <property type="entry name" value="Citrate synthase"/>
    <property type="match status" value="1"/>
</dbReference>
<dbReference type="GO" id="GO:0003878">
    <property type="term" value="F:ATP citrate synthase activity"/>
    <property type="evidence" value="ECO:0007669"/>
    <property type="project" value="UniProtKB-UniRule"/>
</dbReference>
<proteinExistence type="inferred from homology"/>
<dbReference type="CDD" id="cd06100">
    <property type="entry name" value="CCL_ACL-C"/>
    <property type="match status" value="1"/>
</dbReference>
<dbReference type="STRING" id="37360.A0A0G4IT83"/>
<dbReference type="Gene3D" id="3.30.470.110">
    <property type="match status" value="1"/>
</dbReference>
<evidence type="ECO:0000256" key="23">
    <source>
        <dbReference type="PIRNR" id="PIRNR036511"/>
    </source>
</evidence>
<comment type="subcellular location">
    <subcellularLocation>
        <location evidence="2">Cytoplasm</location>
        <location evidence="2">Cytosol</location>
    </subcellularLocation>
</comment>
<dbReference type="Proteomes" id="UP000039324">
    <property type="component" value="Unassembled WGS sequence"/>
</dbReference>
<dbReference type="Gene3D" id="1.10.230.10">
    <property type="entry name" value="Cytochrome P450-Terp, domain 2"/>
    <property type="match status" value="1"/>
</dbReference>
<keyword evidence="10 23" id="KW-0808">Transferase</keyword>
<comment type="subunit">
    <text evidence="21">Composed of two subunits.</text>
</comment>
<comment type="function">
    <text evidence="19">Catalyzes the formation of cytosolic acetyl-CoA, which is mainly used for the biosynthesis of fatty acids and sterols.</text>
</comment>
<accession>A0A0G4IT83</accession>
<evidence type="ECO:0000256" key="17">
    <source>
        <dbReference type="ARBA" id="ARBA00023098"/>
    </source>
</evidence>
<evidence type="ECO:0000256" key="9">
    <source>
        <dbReference type="ARBA" id="ARBA00022553"/>
    </source>
</evidence>
<keyword evidence="9" id="KW-0597">Phosphoprotein</keyword>
<dbReference type="GO" id="GO:0005524">
    <property type="term" value="F:ATP binding"/>
    <property type="evidence" value="ECO:0007669"/>
    <property type="project" value="UniProtKB-UniRule"/>
</dbReference>
<evidence type="ECO:0000259" key="25">
    <source>
        <dbReference type="Pfam" id="PF00549"/>
    </source>
</evidence>
<comment type="catalytic activity">
    <reaction evidence="18 23">
        <text>oxaloacetate + acetyl-CoA + ADP + phosphate = citrate + ATP + CoA</text>
        <dbReference type="Rhea" id="RHEA:21160"/>
        <dbReference type="ChEBI" id="CHEBI:16452"/>
        <dbReference type="ChEBI" id="CHEBI:16947"/>
        <dbReference type="ChEBI" id="CHEBI:30616"/>
        <dbReference type="ChEBI" id="CHEBI:43474"/>
        <dbReference type="ChEBI" id="CHEBI:57287"/>
        <dbReference type="ChEBI" id="CHEBI:57288"/>
        <dbReference type="ChEBI" id="CHEBI:456216"/>
        <dbReference type="EC" id="2.3.3.8"/>
    </reaction>
</comment>
<comment type="similarity">
    <text evidence="20">Belongs to the succinate/malate CoA ligase alpha subunit family.</text>
</comment>
<dbReference type="PANTHER" id="PTHR23118:SF42">
    <property type="entry name" value="ATP-CITRATE SYNTHASE"/>
    <property type="match status" value="1"/>
</dbReference>
<keyword evidence="13 23" id="KW-0067">ATP-binding</keyword>